<dbReference type="GO" id="GO:0009579">
    <property type="term" value="C:thylakoid"/>
    <property type="evidence" value="ECO:0007669"/>
    <property type="project" value="TreeGrafter"/>
</dbReference>
<dbReference type="InterPro" id="IPR044208">
    <property type="entry name" value="FKBP19-like"/>
</dbReference>
<proteinExistence type="predicted"/>
<evidence type="ECO:0000256" key="1">
    <source>
        <dbReference type="PROSITE-ProRule" id="PRU00277"/>
    </source>
</evidence>
<evidence type="ECO:0000313" key="5">
    <source>
        <dbReference type="Proteomes" id="UP000266841"/>
    </source>
</evidence>
<feature type="region of interest" description="Disordered" evidence="2">
    <location>
        <begin position="151"/>
        <end position="176"/>
    </location>
</feature>
<dbReference type="OrthoDB" id="77911at2759"/>
<dbReference type="Pfam" id="PF00254">
    <property type="entry name" value="FKBP_C"/>
    <property type="match status" value="1"/>
</dbReference>
<comment type="caution">
    <text evidence="4">The sequence shown here is derived from an EMBL/GenBank/DDBJ whole genome shotgun (WGS) entry which is preliminary data.</text>
</comment>
<organism evidence="4 5">
    <name type="scientific">Thalassiosira oceanica</name>
    <name type="common">Marine diatom</name>
    <dbReference type="NCBI Taxonomy" id="159749"/>
    <lineage>
        <taxon>Eukaryota</taxon>
        <taxon>Sar</taxon>
        <taxon>Stramenopiles</taxon>
        <taxon>Ochrophyta</taxon>
        <taxon>Bacillariophyta</taxon>
        <taxon>Coscinodiscophyceae</taxon>
        <taxon>Thalassiosirophycidae</taxon>
        <taxon>Thalassiosirales</taxon>
        <taxon>Thalassiosiraceae</taxon>
        <taxon>Thalassiosira</taxon>
    </lineage>
</organism>
<dbReference type="eggNOG" id="KOG0552">
    <property type="taxonomic scope" value="Eukaryota"/>
</dbReference>
<accession>K0SVK8</accession>
<keyword evidence="1" id="KW-0413">Isomerase</keyword>
<dbReference type="PANTHER" id="PTHR47717">
    <property type="entry name" value="PEPTIDYL-PROLYL CIS-TRANS ISOMERASE FKBP19, CHLOROPLASTIC"/>
    <property type="match status" value="1"/>
</dbReference>
<name>K0SVK8_THAOC</name>
<dbReference type="InterPro" id="IPR046357">
    <property type="entry name" value="PPIase_dom_sf"/>
</dbReference>
<dbReference type="AlphaFoldDB" id="K0SVK8"/>
<gene>
    <name evidence="4" type="ORF">THAOC_17180</name>
</gene>
<evidence type="ECO:0000259" key="3">
    <source>
        <dbReference type="PROSITE" id="PS50059"/>
    </source>
</evidence>
<keyword evidence="1" id="KW-0697">Rotamase</keyword>
<dbReference type="SUPFAM" id="SSF54534">
    <property type="entry name" value="FKBP-like"/>
    <property type="match status" value="1"/>
</dbReference>
<dbReference type="EC" id="5.2.1.8" evidence="1"/>
<dbReference type="EMBL" id="AGNL01019038">
    <property type="protein sequence ID" value="EJK62217.1"/>
    <property type="molecule type" value="Genomic_DNA"/>
</dbReference>
<comment type="catalytic activity">
    <reaction evidence="1">
        <text>[protein]-peptidylproline (omega=180) = [protein]-peptidylproline (omega=0)</text>
        <dbReference type="Rhea" id="RHEA:16237"/>
        <dbReference type="Rhea" id="RHEA-COMP:10747"/>
        <dbReference type="Rhea" id="RHEA-COMP:10748"/>
        <dbReference type="ChEBI" id="CHEBI:83833"/>
        <dbReference type="ChEBI" id="CHEBI:83834"/>
        <dbReference type="EC" id="5.2.1.8"/>
    </reaction>
</comment>
<dbReference type="PANTHER" id="PTHR47717:SF1">
    <property type="entry name" value="PEPTIDYL-PROLYL CIS-TRANS ISOMERASE FKBP19, CHLOROPLASTIC"/>
    <property type="match status" value="1"/>
</dbReference>
<dbReference type="Gene3D" id="3.10.50.40">
    <property type="match status" value="1"/>
</dbReference>
<dbReference type="InterPro" id="IPR001179">
    <property type="entry name" value="PPIase_FKBP_dom"/>
</dbReference>
<dbReference type="Proteomes" id="UP000266841">
    <property type="component" value="Unassembled WGS sequence"/>
</dbReference>
<sequence>MVECVYSLAGQVHNQGSSALRFVDRDEVIASAVALGCVYVGQSERFRFLAMPLQNAPRLMHRYNHFAATRYLEFFDVSILKSQALRIALSSDLSARASANGFSGRQMPVKRRLHACGRKMAERHALQCFSTSSVEVLKELSGRGDSAFLTAPSRVGSRRPRQLQARSHGDDDATRPLAFLPERQPDELSSVNRRRAVSTMLATSALLPSAAMAEEENIFAPKFVQEYPDFTITDEGWAYKEVKIGNKDDGKGDLVDGDRVVFDWSGYTIGYFGRPFEAKGGPQGGAFDKDLDYFRTVIGSKTLIMGLECALRGMKVGGIRQVIIPYGPLGYPDYDREHDQIGPKPTTFSGMRALNFVLDNPRVDRTLLFNVKLVRVDRGDGKGGFVRGN</sequence>
<dbReference type="GO" id="GO:0003755">
    <property type="term" value="F:peptidyl-prolyl cis-trans isomerase activity"/>
    <property type="evidence" value="ECO:0007669"/>
    <property type="project" value="UniProtKB-KW"/>
</dbReference>
<reference evidence="4 5" key="1">
    <citation type="journal article" date="2012" name="Genome Biol.">
        <title>Genome and low-iron response of an oceanic diatom adapted to chronic iron limitation.</title>
        <authorList>
            <person name="Lommer M."/>
            <person name="Specht M."/>
            <person name="Roy A.S."/>
            <person name="Kraemer L."/>
            <person name="Andreson R."/>
            <person name="Gutowska M.A."/>
            <person name="Wolf J."/>
            <person name="Bergner S.V."/>
            <person name="Schilhabel M.B."/>
            <person name="Klostermeier U.C."/>
            <person name="Beiko R.G."/>
            <person name="Rosenstiel P."/>
            <person name="Hippler M."/>
            <person name="Laroche J."/>
        </authorList>
    </citation>
    <scope>NUCLEOTIDE SEQUENCE [LARGE SCALE GENOMIC DNA]</scope>
    <source>
        <strain evidence="4 5">CCMP1005</strain>
    </source>
</reference>
<dbReference type="GO" id="GO:0009507">
    <property type="term" value="C:chloroplast"/>
    <property type="evidence" value="ECO:0007669"/>
    <property type="project" value="TreeGrafter"/>
</dbReference>
<protein>
    <recommendedName>
        <fullName evidence="1">peptidylprolyl isomerase</fullName>
        <ecNumber evidence="1">5.2.1.8</ecNumber>
    </recommendedName>
</protein>
<dbReference type="PROSITE" id="PS50059">
    <property type="entry name" value="FKBP_PPIASE"/>
    <property type="match status" value="1"/>
</dbReference>
<feature type="domain" description="PPIase FKBP-type" evidence="3">
    <location>
        <begin position="257"/>
        <end position="325"/>
    </location>
</feature>
<evidence type="ECO:0000256" key="2">
    <source>
        <dbReference type="SAM" id="MobiDB-lite"/>
    </source>
</evidence>
<keyword evidence="5" id="KW-1185">Reference proteome</keyword>
<evidence type="ECO:0000313" key="4">
    <source>
        <dbReference type="EMBL" id="EJK62217.1"/>
    </source>
</evidence>